<reference evidence="7 8" key="1">
    <citation type="submission" date="2016-12" db="EMBL/GenBank/DDBJ databases">
        <title>Diversity of luminous bacteria.</title>
        <authorList>
            <person name="Yoshizawa S."/>
            <person name="Kogure K."/>
        </authorList>
    </citation>
    <scope>NUCLEOTIDE SEQUENCE [LARGE SCALE GENOMIC DNA]</scope>
    <source>
        <strain evidence="7 8">SA4-48</strain>
    </source>
</reference>
<gene>
    <name evidence="5" type="primary">msrA</name>
    <name evidence="7" type="ORF">BTO11_13120</name>
</gene>
<evidence type="ECO:0000313" key="7">
    <source>
        <dbReference type="EMBL" id="PQJ54496.1"/>
    </source>
</evidence>
<evidence type="ECO:0000256" key="4">
    <source>
        <dbReference type="ARBA" id="ARBA00048782"/>
    </source>
</evidence>
<dbReference type="NCBIfam" id="TIGR00401">
    <property type="entry name" value="msrA"/>
    <property type="match status" value="1"/>
</dbReference>
<dbReference type="Proteomes" id="UP000239007">
    <property type="component" value="Unassembled WGS sequence"/>
</dbReference>
<organism evidence="7 8">
    <name type="scientific">Psychrosphaera saromensis</name>
    <dbReference type="NCBI Taxonomy" id="716813"/>
    <lineage>
        <taxon>Bacteria</taxon>
        <taxon>Pseudomonadati</taxon>
        <taxon>Pseudomonadota</taxon>
        <taxon>Gammaproteobacteria</taxon>
        <taxon>Alteromonadales</taxon>
        <taxon>Pseudoalteromonadaceae</taxon>
        <taxon>Psychrosphaera</taxon>
    </lineage>
</organism>
<dbReference type="InterPro" id="IPR050162">
    <property type="entry name" value="MsrA_MetSO_reductase"/>
</dbReference>
<dbReference type="InterPro" id="IPR002569">
    <property type="entry name" value="Met_Sox_Rdtase_MsrA_dom"/>
</dbReference>
<evidence type="ECO:0000313" key="8">
    <source>
        <dbReference type="Proteomes" id="UP000239007"/>
    </source>
</evidence>
<dbReference type="InterPro" id="IPR036509">
    <property type="entry name" value="Met_Sox_Rdtase_MsrA_sf"/>
</dbReference>
<dbReference type="HAMAP" id="MF_01401">
    <property type="entry name" value="MsrA"/>
    <property type="match status" value="1"/>
</dbReference>
<dbReference type="PANTHER" id="PTHR42799">
    <property type="entry name" value="MITOCHONDRIAL PEPTIDE METHIONINE SULFOXIDE REDUCTASE"/>
    <property type="match status" value="1"/>
</dbReference>
<dbReference type="AlphaFoldDB" id="A0A2S7UWY5"/>
<accession>A0A2S7UWY5</accession>
<proteinExistence type="inferred from homology"/>
<feature type="domain" description="Peptide methionine sulphoxide reductase MsrA" evidence="6">
    <location>
        <begin position="16"/>
        <end position="159"/>
    </location>
</feature>
<protein>
    <recommendedName>
        <fullName evidence="5">Peptide methionine sulfoxide reductase MsrA</fullName>
        <shortName evidence="5">Protein-methionine-S-oxide reductase</shortName>
        <ecNumber evidence="5">1.8.4.11</ecNumber>
    </recommendedName>
    <alternativeName>
        <fullName evidence="5">Peptide-methionine (S)-S-oxide reductase</fullName>
        <shortName evidence="5">Peptide Met(O) reductase</shortName>
    </alternativeName>
</protein>
<dbReference type="GO" id="GO:0034599">
    <property type="term" value="P:cellular response to oxidative stress"/>
    <property type="evidence" value="ECO:0007669"/>
    <property type="project" value="TreeGrafter"/>
</dbReference>
<keyword evidence="8" id="KW-1185">Reference proteome</keyword>
<dbReference type="GO" id="GO:0033744">
    <property type="term" value="F:L-methionine:thioredoxin-disulfide S-oxidoreductase activity"/>
    <property type="evidence" value="ECO:0007669"/>
    <property type="project" value="RHEA"/>
</dbReference>
<dbReference type="Gene3D" id="3.30.1060.10">
    <property type="entry name" value="Peptide methionine sulphoxide reductase MsrA"/>
    <property type="match status" value="1"/>
</dbReference>
<comment type="caution">
    <text evidence="7">The sequence shown here is derived from an EMBL/GenBank/DDBJ whole genome shotgun (WGS) entry which is preliminary data.</text>
</comment>
<comment type="similarity">
    <text evidence="1 5">Belongs to the MsrA Met sulfoxide reductase family.</text>
</comment>
<comment type="catalytic activity">
    <reaction evidence="3 5">
        <text>L-methionyl-[protein] + [thioredoxin]-disulfide + H2O = L-methionyl-(S)-S-oxide-[protein] + [thioredoxin]-dithiol</text>
        <dbReference type="Rhea" id="RHEA:14217"/>
        <dbReference type="Rhea" id="RHEA-COMP:10698"/>
        <dbReference type="Rhea" id="RHEA-COMP:10700"/>
        <dbReference type="Rhea" id="RHEA-COMP:12313"/>
        <dbReference type="Rhea" id="RHEA-COMP:12315"/>
        <dbReference type="ChEBI" id="CHEBI:15377"/>
        <dbReference type="ChEBI" id="CHEBI:16044"/>
        <dbReference type="ChEBI" id="CHEBI:29950"/>
        <dbReference type="ChEBI" id="CHEBI:44120"/>
        <dbReference type="ChEBI" id="CHEBI:50058"/>
        <dbReference type="EC" id="1.8.4.11"/>
    </reaction>
</comment>
<dbReference type="GO" id="GO:0008113">
    <property type="term" value="F:peptide-methionine (S)-S-oxide reductase activity"/>
    <property type="evidence" value="ECO:0007669"/>
    <property type="project" value="UniProtKB-UniRule"/>
</dbReference>
<dbReference type="Pfam" id="PF01625">
    <property type="entry name" value="PMSR"/>
    <property type="match status" value="1"/>
</dbReference>
<comment type="function">
    <text evidence="5">Has an important function as a repair enzyme for proteins that have been inactivated by oxidation. Catalyzes the reversible oxidation-reduction of methionine sulfoxide in proteins to methionine.</text>
</comment>
<evidence type="ECO:0000256" key="5">
    <source>
        <dbReference type="HAMAP-Rule" id="MF_01401"/>
    </source>
</evidence>
<keyword evidence="2 5" id="KW-0560">Oxidoreductase</keyword>
<comment type="catalytic activity">
    <reaction evidence="4 5">
        <text>[thioredoxin]-disulfide + L-methionine + H2O = L-methionine (S)-S-oxide + [thioredoxin]-dithiol</text>
        <dbReference type="Rhea" id="RHEA:19993"/>
        <dbReference type="Rhea" id="RHEA-COMP:10698"/>
        <dbReference type="Rhea" id="RHEA-COMP:10700"/>
        <dbReference type="ChEBI" id="CHEBI:15377"/>
        <dbReference type="ChEBI" id="CHEBI:29950"/>
        <dbReference type="ChEBI" id="CHEBI:50058"/>
        <dbReference type="ChEBI" id="CHEBI:57844"/>
        <dbReference type="ChEBI" id="CHEBI:58772"/>
        <dbReference type="EC" id="1.8.4.11"/>
    </reaction>
</comment>
<evidence type="ECO:0000256" key="2">
    <source>
        <dbReference type="ARBA" id="ARBA00023002"/>
    </source>
</evidence>
<evidence type="ECO:0000259" key="6">
    <source>
        <dbReference type="Pfam" id="PF01625"/>
    </source>
</evidence>
<name>A0A2S7UWY5_9GAMM</name>
<evidence type="ECO:0000256" key="3">
    <source>
        <dbReference type="ARBA" id="ARBA00047806"/>
    </source>
</evidence>
<sequence>MTIKPQNNHTNTQRETIYFAGGCLWGVQEFMKHSPGVQATEAGRANGSSNTTNSSYDGYTECVKVTFDTNQVNLNQLIGYLFEIIDPYSVNKQGDDVGEKYRTGIYSKQPRHLEIASKYISQRDDANKIVVEVLPLSNYVKSDEEHQERLTRFPNDYCHIPKSILHKYKGD</sequence>
<dbReference type="PANTHER" id="PTHR42799:SF2">
    <property type="entry name" value="MITOCHONDRIAL PEPTIDE METHIONINE SULFOXIDE REDUCTASE"/>
    <property type="match status" value="1"/>
</dbReference>
<feature type="active site" evidence="5">
    <location>
        <position position="23"/>
    </location>
</feature>
<dbReference type="OrthoDB" id="4174719at2"/>
<dbReference type="SUPFAM" id="SSF55068">
    <property type="entry name" value="Peptide methionine sulfoxide reductase"/>
    <property type="match status" value="1"/>
</dbReference>
<dbReference type="RefSeq" id="WP_105053017.1">
    <property type="nucleotide sequence ID" value="NZ_BMYG01000001.1"/>
</dbReference>
<dbReference type="EC" id="1.8.4.11" evidence="5"/>
<dbReference type="NCBIfam" id="NF004038">
    <property type="entry name" value="PRK05528.1"/>
    <property type="match status" value="1"/>
</dbReference>
<dbReference type="GO" id="GO:0005737">
    <property type="term" value="C:cytoplasm"/>
    <property type="evidence" value="ECO:0007669"/>
    <property type="project" value="TreeGrafter"/>
</dbReference>
<evidence type="ECO:0000256" key="1">
    <source>
        <dbReference type="ARBA" id="ARBA00005591"/>
    </source>
</evidence>
<dbReference type="EMBL" id="MSCH01000003">
    <property type="protein sequence ID" value="PQJ54496.1"/>
    <property type="molecule type" value="Genomic_DNA"/>
</dbReference>